<comment type="caution">
    <text evidence="9">The sequence shown here is derived from an EMBL/GenBank/DDBJ whole genome shotgun (WGS) entry which is preliminary data.</text>
</comment>
<evidence type="ECO:0000256" key="4">
    <source>
        <dbReference type="ARBA" id="ARBA00022692"/>
    </source>
</evidence>
<feature type="transmembrane region" description="Helical" evidence="7">
    <location>
        <begin position="81"/>
        <end position="100"/>
    </location>
</feature>
<feature type="transmembrane region" description="Helical" evidence="7">
    <location>
        <begin position="12"/>
        <end position="33"/>
    </location>
</feature>
<sequence>MTVRDLSKDNRILSILVFSAVLIWLDATILGVALERLADPSAGLGASPGQLQWAVGAYSLLFATALFVAGALGDRYGHRRILVAGVVMFGVASLWAAWASGPTELIVARGLMGAGGAMIMPASMAIISFTFPPERRPGAIAAWAASSGVGVAGGPLLGGLLIDHFWWGSVFLVNVPLVGLSLLGIAVYVPNPRSPQRRRPDPLGLVLSTAGLGLLAYGLIEGGQRADWGRWQVCGSIAAGLALLAGFVAAELRAAEPSFDPRLFRNRRFAAGNLALGAMFFAVTGQMFFGAFYLQGARGMSAWDAGLVALPGALGVIAGAPLGSRLAGRFGVAAVAGPGLVLVALAFAANLAFAVDTPLLWWCVVGALSGFGIGAVVAPTTAAVVAALPMDRMGAGSAVSNTIRQVGSVLGIAVLGTILTTSYRHGIGPALAGLPEGVREGARPSAEATRHVATVLGRPDLVDAANRAFVHAMHVTAGWAGLVAFAGAVALILAFRNRRRTMPEPAGDVQVYAGSTAGESSA</sequence>
<evidence type="ECO:0000313" key="10">
    <source>
        <dbReference type="Proteomes" id="UP000482960"/>
    </source>
</evidence>
<dbReference type="RefSeq" id="WP_246278387.1">
    <property type="nucleotide sequence ID" value="NZ_BAABJB010000020.1"/>
</dbReference>
<feature type="transmembrane region" description="Helical" evidence="7">
    <location>
        <begin position="232"/>
        <end position="250"/>
    </location>
</feature>
<dbReference type="CDD" id="cd17321">
    <property type="entry name" value="MFS_MMR_MDR_like"/>
    <property type="match status" value="1"/>
</dbReference>
<name>A0A6V8LEA2_9ACTN</name>
<feature type="transmembrane region" description="Helical" evidence="7">
    <location>
        <begin position="106"/>
        <end position="127"/>
    </location>
</feature>
<dbReference type="Pfam" id="PF07690">
    <property type="entry name" value="MFS_1"/>
    <property type="match status" value="1"/>
</dbReference>
<evidence type="ECO:0000256" key="3">
    <source>
        <dbReference type="ARBA" id="ARBA00022475"/>
    </source>
</evidence>
<feature type="transmembrane region" description="Helical" evidence="7">
    <location>
        <begin position="271"/>
        <end position="293"/>
    </location>
</feature>
<keyword evidence="3" id="KW-1003">Cell membrane</keyword>
<dbReference type="AlphaFoldDB" id="A0A6V8LEA2"/>
<keyword evidence="4 7" id="KW-0812">Transmembrane</keyword>
<dbReference type="InterPro" id="IPR020846">
    <property type="entry name" value="MFS_dom"/>
</dbReference>
<dbReference type="InterPro" id="IPR036259">
    <property type="entry name" value="MFS_trans_sf"/>
</dbReference>
<dbReference type="Gene3D" id="1.20.1250.20">
    <property type="entry name" value="MFS general substrate transporter like domains"/>
    <property type="match status" value="1"/>
</dbReference>
<dbReference type="EMBL" id="BLPG01000001">
    <property type="protein sequence ID" value="GFJ94624.1"/>
    <property type="molecule type" value="Genomic_DNA"/>
</dbReference>
<feature type="transmembrane region" description="Helical" evidence="7">
    <location>
        <begin position="359"/>
        <end position="388"/>
    </location>
</feature>
<evidence type="ECO:0000256" key="5">
    <source>
        <dbReference type="ARBA" id="ARBA00022989"/>
    </source>
</evidence>
<evidence type="ECO:0000256" key="2">
    <source>
        <dbReference type="ARBA" id="ARBA00022448"/>
    </source>
</evidence>
<keyword evidence="6 7" id="KW-0472">Membrane</keyword>
<feature type="transmembrane region" description="Helical" evidence="7">
    <location>
        <begin position="202"/>
        <end position="220"/>
    </location>
</feature>
<feature type="transmembrane region" description="Helical" evidence="7">
    <location>
        <begin position="166"/>
        <end position="190"/>
    </location>
</feature>
<feature type="transmembrane region" description="Helical" evidence="7">
    <location>
        <begin position="305"/>
        <end position="323"/>
    </location>
</feature>
<dbReference type="GO" id="GO:0005886">
    <property type="term" value="C:plasma membrane"/>
    <property type="evidence" value="ECO:0007669"/>
    <property type="project" value="UniProtKB-SubCell"/>
</dbReference>
<dbReference type="GO" id="GO:0022857">
    <property type="term" value="F:transmembrane transporter activity"/>
    <property type="evidence" value="ECO:0007669"/>
    <property type="project" value="InterPro"/>
</dbReference>
<dbReference type="InterPro" id="IPR004638">
    <property type="entry name" value="EmrB-like"/>
</dbReference>
<evidence type="ECO:0000313" key="9">
    <source>
        <dbReference type="EMBL" id="GFJ94624.1"/>
    </source>
</evidence>
<protein>
    <submittedName>
        <fullName evidence="9">MFS transporter</fullName>
    </submittedName>
</protein>
<dbReference type="PROSITE" id="PS50850">
    <property type="entry name" value="MFS"/>
    <property type="match status" value="1"/>
</dbReference>
<keyword evidence="2" id="KW-0813">Transport</keyword>
<dbReference type="PANTHER" id="PTHR42718:SF42">
    <property type="entry name" value="EXPORT PROTEIN"/>
    <property type="match status" value="1"/>
</dbReference>
<evidence type="ECO:0000259" key="8">
    <source>
        <dbReference type="PROSITE" id="PS50850"/>
    </source>
</evidence>
<keyword evidence="5 7" id="KW-1133">Transmembrane helix</keyword>
<comment type="subcellular location">
    <subcellularLocation>
        <location evidence="1">Cell membrane</location>
        <topology evidence="1">Multi-pass membrane protein</topology>
    </subcellularLocation>
</comment>
<dbReference type="Proteomes" id="UP000482960">
    <property type="component" value="Unassembled WGS sequence"/>
</dbReference>
<feature type="domain" description="Major facilitator superfamily (MFS) profile" evidence="8">
    <location>
        <begin position="12"/>
        <end position="499"/>
    </location>
</feature>
<accession>A0A6V8LEA2</accession>
<reference evidence="9 10" key="2">
    <citation type="submission" date="2020-03" db="EMBL/GenBank/DDBJ databases">
        <authorList>
            <person name="Ichikawa N."/>
            <person name="Kimura A."/>
            <person name="Kitahashi Y."/>
            <person name="Uohara A."/>
        </authorList>
    </citation>
    <scope>NUCLEOTIDE SEQUENCE [LARGE SCALE GENOMIC DNA]</scope>
    <source>
        <strain evidence="9 10">NBRC 108638</strain>
    </source>
</reference>
<evidence type="ECO:0000256" key="7">
    <source>
        <dbReference type="SAM" id="Phobius"/>
    </source>
</evidence>
<organism evidence="9 10">
    <name type="scientific">Phytohabitans rumicis</name>
    <dbReference type="NCBI Taxonomy" id="1076125"/>
    <lineage>
        <taxon>Bacteria</taxon>
        <taxon>Bacillati</taxon>
        <taxon>Actinomycetota</taxon>
        <taxon>Actinomycetes</taxon>
        <taxon>Micromonosporales</taxon>
        <taxon>Micromonosporaceae</taxon>
    </lineage>
</organism>
<gene>
    <name evidence="9" type="ORF">Prum_082660</name>
</gene>
<dbReference type="Gene3D" id="1.20.1720.10">
    <property type="entry name" value="Multidrug resistance protein D"/>
    <property type="match status" value="1"/>
</dbReference>
<evidence type="ECO:0000256" key="1">
    <source>
        <dbReference type="ARBA" id="ARBA00004651"/>
    </source>
</evidence>
<dbReference type="PANTHER" id="PTHR42718">
    <property type="entry name" value="MAJOR FACILITATOR SUPERFAMILY MULTIDRUG TRANSPORTER MFSC"/>
    <property type="match status" value="1"/>
</dbReference>
<proteinExistence type="predicted"/>
<feature type="transmembrane region" description="Helical" evidence="7">
    <location>
        <begin position="477"/>
        <end position="495"/>
    </location>
</feature>
<feature type="transmembrane region" description="Helical" evidence="7">
    <location>
        <begin position="409"/>
        <end position="427"/>
    </location>
</feature>
<dbReference type="NCBIfam" id="TIGR00711">
    <property type="entry name" value="efflux_EmrB"/>
    <property type="match status" value="1"/>
</dbReference>
<keyword evidence="10" id="KW-1185">Reference proteome</keyword>
<reference evidence="9 10" key="1">
    <citation type="submission" date="2020-03" db="EMBL/GenBank/DDBJ databases">
        <title>Whole genome shotgun sequence of Phytohabitans rumicis NBRC 108638.</title>
        <authorList>
            <person name="Komaki H."/>
            <person name="Tamura T."/>
        </authorList>
    </citation>
    <scope>NUCLEOTIDE SEQUENCE [LARGE SCALE GENOMIC DNA]</scope>
    <source>
        <strain evidence="9 10">NBRC 108638</strain>
    </source>
</reference>
<feature type="transmembrane region" description="Helical" evidence="7">
    <location>
        <begin position="53"/>
        <end position="72"/>
    </location>
</feature>
<evidence type="ECO:0000256" key="6">
    <source>
        <dbReference type="ARBA" id="ARBA00023136"/>
    </source>
</evidence>
<dbReference type="InterPro" id="IPR011701">
    <property type="entry name" value="MFS"/>
</dbReference>
<dbReference type="SUPFAM" id="SSF103473">
    <property type="entry name" value="MFS general substrate transporter"/>
    <property type="match status" value="1"/>
</dbReference>
<feature type="transmembrane region" description="Helical" evidence="7">
    <location>
        <begin position="330"/>
        <end position="353"/>
    </location>
</feature>
<feature type="transmembrane region" description="Helical" evidence="7">
    <location>
        <begin position="139"/>
        <end position="160"/>
    </location>
</feature>